<keyword evidence="2" id="KW-1185">Reference proteome</keyword>
<gene>
    <name evidence="1" type="ORF">Pla100_42640</name>
</gene>
<protein>
    <submittedName>
        <fullName evidence="1">Uncharacterized protein</fullName>
    </submittedName>
</protein>
<comment type="caution">
    <text evidence="1">The sequence shown here is derived from an EMBL/GenBank/DDBJ whole genome shotgun (WGS) entry which is preliminary data.</text>
</comment>
<dbReference type="OrthoDB" id="5879561at2"/>
<accession>A0A5C6A164</accession>
<proteinExistence type="predicted"/>
<evidence type="ECO:0000313" key="1">
    <source>
        <dbReference type="EMBL" id="TWT92948.1"/>
    </source>
</evidence>
<dbReference type="AlphaFoldDB" id="A0A5C6A164"/>
<name>A0A5C6A164_9BACT</name>
<evidence type="ECO:0000313" key="2">
    <source>
        <dbReference type="Proteomes" id="UP000316213"/>
    </source>
</evidence>
<organism evidence="1 2">
    <name type="scientific">Neorhodopirellula pilleata</name>
    <dbReference type="NCBI Taxonomy" id="2714738"/>
    <lineage>
        <taxon>Bacteria</taxon>
        <taxon>Pseudomonadati</taxon>
        <taxon>Planctomycetota</taxon>
        <taxon>Planctomycetia</taxon>
        <taxon>Pirellulales</taxon>
        <taxon>Pirellulaceae</taxon>
        <taxon>Neorhodopirellula</taxon>
    </lineage>
</organism>
<sequence>MSPFYELEPEVAGGWGDNTVADTTVHPPVVSVLHYIFDGWLGDAIVESFPCYLVTDALANALSSTHLSGFDLRNVLVQTSEQFAELYPDCVLPTFRWLHVTGSPCLDDFGISAKNVLVASTAALAVIRDHGCDNCDISTVL</sequence>
<reference evidence="1 2" key="1">
    <citation type="submission" date="2019-02" db="EMBL/GenBank/DDBJ databases">
        <title>Deep-cultivation of Planctomycetes and their phenomic and genomic characterization uncovers novel biology.</title>
        <authorList>
            <person name="Wiegand S."/>
            <person name="Jogler M."/>
            <person name="Boedeker C."/>
            <person name="Pinto D."/>
            <person name="Vollmers J."/>
            <person name="Rivas-Marin E."/>
            <person name="Kohn T."/>
            <person name="Peeters S.H."/>
            <person name="Heuer A."/>
            <person name="Rast P."/>
            <person name="Oberbeckmann S."/>
            <person name="Bunk B."/>
            <person name="Jeske O."/>
            <person name="Meyerdierks A."/>
            <person name="Storesund J.E."/>
            <person name="Kallscheuer N."/>
            <person name="Luecker S."/>
            <person name="Lage O.M."/>
            <person name="Pohl T."/>
            <person name="Merkel B.J."/>
            <person name="Hornburger P."/>
            <person name="Mueller R.-W."/>
            <person name="Bruemmer F."/>
            <person name="Labrenz M."/>
            <person name="Spormann A.M."/>
            <person name="Op Den Camp H."/>
            <person name="Overmann J."/>
            <person name="Amann R."/>
            <person name="Jetten M.S.M."/>
            <person name="Mascher T."/>
            <person name="Medema M.H."/>
            <person name="Devos D.P."/>
            <person name="Kaster A.-K."/>
            <person name="Ovreas L."/>
            <person name="Rohde M."/>
            <person name="Galperin M.Y."/>
            <person name="Jogler C."/>
        </authorList>
    </citation>
    <scope>NUCLEOTIDE SEQUENCE [LARGE SCALE GENOMIC DNA]</scope>
    <source>
        <strain evidence="1 2">Pla100</strain>
    </source>
</reference>
<dbReference type="EMBL" id="SJPM01000010">
    <property type="protein sequence ID" value="TWT92948.1"/>
    <property type="molecule type" value="Genomic_DNA"/>
</dbReference>
<dbReference type="Proteomes" id="UP000316213">
    <property type="component" value="Unassembled WGS sequence"/>
</dbReference>